<keyword evidence="2" id="KW-1015">Disulfide bond</keyword>
<dbReference type="EMBL" id="JARYMX010000002">
    <property type="protein sequence ID" value="KAJ9559907.1"/>
    <property type="molecule type" value="Genomic_DNA"/>
</dbReference>
<dbReference type="SUPFAM" id="SSF54001">
    <property type="entry name" value="Cysteine proteinases"/>
    <property type="match status" value="1"/>
</dbReference>
<comment type="caution">
    <text evidence="7">The sequence shown here is derived from an EMBL/GenBank/DDBJ whole genome shotgun (WGS) entry which is preliminary data.</text>
</comment>
<evidence type="ECO:0000313" key="8">
    <source>
        <dbReference type="Proteomes" id="UP001172457"/>
    </source>
</evidence>
<feature type="domain" description="Cathepsin propeptide inhibitor" evidence="6">
    <location>
        <begin position="40"/>
        <end position="96"/>
    </location>
</feature>
<feature type="chain" id="PRO_5041218581" evidence="4">
    <location>
        <begin position="23"/>
        <end position="351"/>
    </location>
</feature>
<dbReference type="Pfam" id="PF08246">
    <property type="entry name" value="Inhibitor_I29"/>
    <property type="match status" value="1"/>
</dbReference>
<dbReference type="InterPro" id="IPR013201">
    <property type="entry name" value="Prot_inhib_I29"/>
</dbReference>
<evidence type="ECO:0000259" key="6">
    <source>
        <dbReference type="SMART" id="SM00848"/>
    </source>
</evidence>
<feature type="signal peptide" evidence="4">
    <location>
        <begin position="1"/>
        <end position="22"/>
    </location>
</feature>
<dbReference type="GO" id="GO:0006508">
    <property type="term" value="P:proteolysis"/>
    <property type="evidence" value="ECO:0007669"/>
    <property type="project" value="InterPro"/>
</dbReference>
<keyword evidence="8" id="KW-1185">Reference proteome</keyword>
<evidence type="ECO:0000256" key="2">
    <source>
        <dbReference type="ARBA" id="ARBA00023157"/>
    </source>
</evidence>
<protein>
    <submittedName>
        <fullName evidence="7">Uncharacterized protein</fullName>
    </submittedName>
</protein>
<accession>A0AA38WGF8</accession>
<dbReference type="InterPro" id="IPR039417">
    <property type="entry name" value="Peptidase_C1A_papain-like"/>
</dbReference>
<dbReference type="FunFam" id="3.90.70.10:FF:000332">
    <property type="entry name" value="Cathepsin L1"/>
    <property type="match status" value="1"/>
</dbReference>
<evidence type="ECO:0000256" key="3">
    <source>
        <dbReference type="SAM" id="MobiDB-lite"/>
    </source>
</evidence>
<reference evidence="7" key="1">
    <citation type="submission" date="2023-03" db="EMBL/GenBank/DDBJ databases">
        <title>Chromosome-scale reference genome and RAD-based genetic map of yellow starthistle (Centaurea solstitialis) reveal putative structural variation and QTLs associated with invader traits.</title>
        <authorList>
            <person name="Reatini B."/>
            <person name="Cang F.A."/>
            <person name="Jiang Q."/>
            <person name="Mckibben M.T.W."/>
            <person name="Barker M.S."/>
            <person name="Rieseberg L.H."/>
            <person name="Dlugosch K.M."/>
        </authorList>
    </citation>
    <scope>NUCLEOTIDE SEQUENCE</scope>
    <source>
        <strain evidence="7">CAN-66</strain>
        <tissue evidence="7">Leaf</tissue>
    </source>
</reference>
<dbReference type="Pfam" id="PF00112">
    <property type="entry name" value="Peptidase_C1"/>
    <property type="match status" value="1"/>
</dbReference>
<feature type="region of interest" description="Disordered" evidence="3">
    <location>
        <begin position="107"/>
        <end position="130"/>
    </location>
</feature>
<evidence type="ECO:0000256" key="1">
    <source>
        <dbReference type="ARBA" id="ARBA00008455"/>
    </source>
</evidence>
<evidence type="ECO:0000259" key="5">
    <source>
        <dbReference type="SMART" id="SM00645"/>
    </source>
</evidence>
<dbReference type="Gene3D" id="3.90.70.10">
    <property type="entry name" value="Cysteine proteinases"/>
    <property type="match status" value="1"/>
</dbReference>
<keyword evidence="4" id="KW-0732">Signal</keyword>
<gene>
    <name evidence="7" type="ORF">OSB04_005067</name>
</gene>
<dbReference type="Proteomes" id="UP001172457">
    <property type="component" value="Chromosome 2"/>
</dbReference>
<organism evidence="7 8">
    <name type="scientific">Centaurea solstitialis</name>
    <name type="common">yellow star-thistle</name>
    <dbReference type="NCBI Taxonomy" id="347529"/>
    <lineage>
        <taxon>Eukaryota</taxon>
        <taxon>Viridiplantae</taxon>
        <taxon>Streptophyta</taxon>
        <taxon>Embryophyta</taxon>
        <taxon>Tracheophyta</taxon>
        <taxon>Spermatophyta</taxon>
        <taxon>Magnoliopsida</taxon>
        <taxon>eudicotyledons</taxon>
        <taxon>Gunneridae</taxon>
        <taxon>Pentapetalae</taxon>
        <taxon>asterids</taxon>
        <taxon>campanulids</taxon>
        <taxon>Asterales</taxon>
        <taxon>Asteraceae</taxon>
        <taxon>Carduoideae</taxon>
        <taxon>Cardueae</taxon>
        <taxon>Centaureinae</taxon>
        <taxon>Centaurea</taxon>
    </lineage>
</organism>
<feature type="domain" description="Peptidase C1A papain C-terminal" evidence="5">
    <location>
        <begin position="126"/>
        <end position="339"/>
    </location>
</feature>
<dbReference type="SMART" id="SM00848">
    <property type="entry name" value="Inhibitor_I29"/>
    <property type="match status" value="1"/>
</dbReference>
<comment type="similarity">
    <text evidence="1">Belongs to the peptidase C1 family.</text>
</comment>
<dbReference type="SMART" id="SM00645">
    <property type="entry name" value="Pept_C1"/>
    <property type="match status" value="1"/>
</dbReference>
<dbReference type="CDD" id="cd02248">
    <property type="entry name" value="Peptidase_C1A"/>
    <property type="match status" value="1"/>
</dbReference>
<dbReference type="InterPro" id="IPR000668">
    <property type="entry name" value="Peptidase_C1A_C"/>
</dbReference>
<dbReference type="AlphaFoldDB" id="A0AA38WGF8"/>
<proteinExistence type="inferred from homology"/>
<dbReference type="GO" id="GO:0008234">
    <property type="term" value="F:cysteine-type peptidase activity"/>
    <property type="evidence" value="ECO:0007669"/>
    <property type="project" value="InterPro"/>
</dbReference>
<name>A0AA38WGF8_9ASTR</name>
<sequence>METKRLVLFSLGLFLVLGFAHSIDITEADLKSDDTKMALYDKWRAEFKKPDPSPEERKLRFKAFSANMDLVVMSNKQNMGFKLKLNKFADLSNEEFKTRYCGTHTKHGRTMMGAPGGDKPKGKVDAPPTVDWRTQNAVTPVRDQGECPSDWAIAITGSVESLNAIKTKQLVPLSPQELLDCDRELTNKGCDGGVLDHGFQYVKMSGGLAAEDAYPYTGADGTCNQQKVANKAAKIDGYKDVFMDCDNALMKAVSHQPVAVVVDAPIEFQLYGEGIFTGACGKTLVHGMLVVGYDDAQKFWIVKSSWGEDWGEGGYIRLQKNAPYPEGMCGILQEASYPIINDGSQPAKEEF</sequence>
<dbReference type="PANTHER" id="PTHR12411">
    <property type="entry name" value="CYSTEINE PROTEASE FAMILY C1-RELATED"/>
    <property type="match status" value="1"/>
</dbReference>
<evidence type="ECO:0000313" key="7">
    <source>
        <dbReference type="EMBL" id="KAJ9559907.1"/>
    </source>
</evidence>
<evidence type="ECO:0000256" key="4">
    <source>
        <dbReference type="SAM" id="SignalP"/>
    </source>
</evidence>
<dbReference type="InterPro" id="IPR038765">
    <property type="entry name" value="Papain-like_cys_pep_sf"/>
</dbReference>
<dbReference type="InterPro" id="IPR013128">
    <property type="entry name" value="Peptidase_C1A"/>
</dbReference>